<feature type="transmembrane region" description="Helical" evidence="8">
    <location>
        <begin position="205"/>
        <end position="227"/>
    </location>
</feature>
<feature type="transmembrane region" description="Helical" evidence="8">
    <location>
        <begin position="6"/>
        <end position="29"/>
    </location>
</feature>
<keyword evidence="6 8" id="KW-1133">Transmembrane helix</keyword>
<evidence type="ECO:0000256" key="4">
    <source>
        <dbReference type="ARBA" id="ARBA00022475"/>
    </source>
</evidence>
<evidence type="ECO:0000256" key="6">
    <source>
        <dbReference type="ARBA" id="ARBA00022989"/>
    </source>
</evidence>
<dbReference type="InterPro" id="IPR052017">
    <property type="entry name" value="TSUP"/>
</dbReference>
<reference evidence="9 10" key="1">
    <citation type="submission" date="2011-08" db="EMBL/GenBank/DDBJ databases">
        <title>The Genome Sequence of Clostridium citroniae WAL-17108.</title>
        <authorList>
            <consortium name="The Broad Institute Genome Sequencing Platform"/>
            <person name="Earl A."/>
            <person name="Ward D."/>
            <person name="Feldgarden M."/>
            <person name="Gevers D."/>
            <person name="Finegold S.M."/>
            <person name="Summanen P.H."/>
            <person name="Molitoris D.R."/>
            <person name="Vaisanen M.L."/>
            <person name="Daigneault M."/>
            <person name="Allen-Vercoe E."/>
            <person name="Young S.K."/>
            <person name="Zeng Q."/>
            <person name="Gargeya S."/>
            <person name="Fitzgerald M."/>
            <person name="Haas B."/>
            <person name="Abouelleil A."/>
            <person name="Alvarado L."/>
            <person name="Arachchi H.M."/>
            <person name="Berlin A."/>
            <person name="Brown A."/>
            <person name="Chapman S.B."/>
            <person name="Chen Z."/>
            <person name="Dunbar C."/>
            <person name="Freedman E."/>
            <person name="Gearin G."/>
            <person name="Gellesch M."/>
            <person name="Goldberg J."/>
            <person name="Griggs A."/>
            <person name="Gujja S."/>
            <person name="Heiman D."/>
            <person name="Howarth C."/>
            <person name="Larson L."/>
            <person name="Lui A."/>
            <person name="MacDonald P.J.P."/>
            <person name="Montmayeur A."/>
            <person name="Murphy C."/>
            <person name="Neiman D."/>
            <person name="Pearson M."/>
            <person name="Priest M."/>
            <person name="Roberts A."/>
            <person name="Saif S."/>
            <person name="Shea T."/>
            <person name="Shenoy N."/>
            <person name="Sisk P."/>
            <person name="Stolte C."/>
            <person name="Sykes S."/>
            <person name="Wortman J."/>
            <person name="Nusbaum C."/>
            <person name="Birren B."/>
        </authorList>
    </citation>
    <scope>NUCLEOTIDE SEQUENCE [LARGE SCALE GENOMIC DNA]</scope>
    <source>
        <strain evidence="9 10">WAL-17108</strain>
    </source>
</reference>
<dbReference type="EMBL" id="ADLJ01000014">
    <property type="protein sequence ID" value="EHE99364.1"/>
    <property type="molecule type" value="Genomic_DNA"/>
</dbReference>
<dbReference type="PATRIC" id="fig|742733.3.peg.2001"/>
<comment type="similarity">
    <text evidence="2 8">Belongs to the 4-toluene sulfonate uptake permease (TSUP) (TC 2.A.102) family.</text>
</comment>
<evidence type="ECO:0000256" key="3">
    <source>
        <dbReference type="ARBA" id="ARBA00022448"/>
    </source>
</evidence>
<dbReference type="InterPro" id="IPR002781">
    <property type="entry name" value="TM_pro_TauE-like"/>
</dbReference>
<organism evidence="9 10">
    <name type="scientific">[Clostridium] citroniae WAL-17108</name>
    <dbReference type="NCBI Taxonomy" id="742733"/>
    <lineage>
        <taxon>Bacteria</taxon>
        <taxon>Bacillati</taxon>
        <taxon>Bacillota</taxon>
        <taxon>Clostridia</taxon>
        <taxon>Lachnospirales</taxon>
        <taxon>Lachnospiraceae</taxon>
        <taxon>Enterocloster</taxon>
    </lineage>
</organism>
<keyword evidence="5 8" id="KW-0812">Transmembrane</keyword>
<dbReference type="eggNOG" id="COG0730">
    <property type="taxonomic scope" value="Bacteria"/>
</dbReference>
<dbReference type="Proteomes" id="UP000003763">
    <property type="component" value="Unassembled WGS sequence"/>
</dbReference>
<dbReference type="PANTHER" id="PTHR30269">
    <property type="entry name" value="TRANSMEMBRANE PROTEIN YFCA"/>
    <property type="match status" value="1"/>
</dbReference>
<evidence type="ECO:0000256" key="5">
    <source>
        <dbReference type="ARBA" id="ARBA00022692"/>
    </source>
</evidence>
<keyword evidence="3" id="KW-0813">Transport</keyword>
<dbReference type="GO" id="GO:0005886">
    <property type="term" value="C:plasma membrane"/>
    <property type="evidence" value="ECO:0007669"/>
    <property type="project" value="UniProtKB-SubCell"/>
</dbReference>
<evidence type="ECO:0000256" key="1">
    <source>
        <dbReference type="ARBA" id="ARBA00004651"/>
    </source>
</evidence>
<feature type="transmembrane region" description="Helical" evidence="8">
    <location>
        <begin position="234"/>
        <end position="252"/>
    </location>
</feature>
<name>G5HH14_9FIRM</name>
<evidence type="ECO:0000313" key="9">
    <source>
        <dbReference type="EMBL" id="EHE99364.1"/>
    </source>
</evidence>
<comment type="caution">
    <text evidence="9">The sequence shown here is derived from an EMBL/GenBank/DDBJ whole genome shotgun (WGS) entry which is preliminary data.</text>
</comment>
<sequence>MRYAGFLLVILLSNIIQGITGFAGTILAMPPSLMLVGYDTAKPVLNVLGLLSGIYVYAGHRKQVNWAEFKKIVAVMAVGIVGGIFLKGFFAEKEQVLYQLLGFFVIVLSVQGIWKVQKEKEESGQGDGNTLGGGGNTSPALYLLLVPAGIVHGIFVSGGPLLIGYLTKRIRDKVSFRATISTVWVVLNTIILLDDIRSGLWNPELMKIQVISVPFLLAGMVIGSRLFAKMSQRLFMMITYVLLFISGISLLVK</sequence>
<feature type="transmembrane region" description="Helical" evidence="8">
    <location>
        <begin position="72"/>
        <end position="90"/>
    </location>
</feature>
<evidence type="ECO:0000313" key="10">
    <source>
        <dbReference type="Proteomes" id="UP000003763"/>
    </source>
</evidence>
<evidence type="ECO:0000256" key="2">
    <source>
        <dbReference type="ARBA" id="ARBA00009142"/>
    </source>
</evidence>
<comment type="subcellular location">
    <subcellularLocation>
        <location evidence="1 8">Cell membrane</location>
        <topology evidence="1 8">Multi-pass membrane protein</topology>
    </subcellularLocation>
</comment>
<proteinExistence type="inferred from homology"/>
<dbReference type="RefSeq" id="WP_007861385.1">
    <property type="nucleotide sequence ID" value="NZ_JH376420.1"/>
</dbReference>
<dbReference type="PANTHER" id="PTHR30269:SF37">
    <property type="entry name" value="MEMBRANE TRANSPORTER PROTEIN"/>
    <property type="match status" value="1"/>
</dbReference>
<feature type="transmembrane region" description="Helical" evidence="8">
    <location>
        <begin position="174"/>
        <end position="193"/>
    </location>
</feature>
<dbReference type="Pfam" id="PF01925">
    <property type="entry name" value="TauE"/>
    <property type="match status" value="1"/>
</dbReference>
<dbReference type="HOGENOM" id="CLU_054750_5_0_9"/>
<feature type="transmembrane region" description="Helical" evidence="8">
    <location>
        <begin position="97"/>
        <end position="114"/>
    </location>
</feature>
<evidence type="ECO:0000256" key="8">
    <source>
        <dbReference type="RuleBase" id="RU363041"/>
    </source>
</evidence>
<feature type="transmembrane region" description="Helical" evidence="8">
    <location>
        <begin position="140"/>
        <end position="162"/>
    </location>
</feature>
<accession>G5HH14</accession>
<keyword evidence="4 8" id="KW-1003">Cell membrane</keyword>
<dbReference type="AlphaFoldDB" id="G5HH14"/>
<protein>
    <recommendedName>
        <fullName evidence="8">Probable membrane transporter protein</fullName>
    </recommendedName>
</protein>
<evidence type="ECO:0000256" key="7">
    <source>
        <dbReference type="ARBA" id="ARBA00023136"/>
    </source>
</evidence>
<keyword evidence="7 8" id="KW-0472">Membrane</keyword>
<gene>
    <name evidence="9" type="ORF">HMPREF9469_01933</name>
</gene>